<dbReference type="PROSITE" id="PS00678">
    <property type="entry name" value="WD_REPEATS_1"/>
    <property type="match status" value="1"/>
</dbReference>
<keyword evidence="1 3" id="KW-0853">WD repeat</keyword>
<dbReference type="AlphaFoldDB" id="A0ABD0L5E6"/>
<evidence type="ECO:0000313" key="4">
    <source>
        <dbReference type="EMBL" id="KAK7494521.1"/>
    </source>
</evidence>
<dbReference type="InterPro" id="IPR019775">
    <property type="entry name" value="WD40_repeat_CS"/>
</dbReference>
<sequence length="101" mass="11040">MSSTALPPGPEYILRGSCSPVTAVHFTESCLDGLLSGTLDGKLLVWDLKTRRIQHTLDAHNGHHVLSILTVPESMGIVTVGREGFLKLWHPTESSYELTSK</sequence>
<feature type="repeat" description="WD" evidence="3">
    <location>
        <begin position="14"/>
        <end position="56"/>
    </location>
</feature>
<evidence type="ECO:0000256" key="1">
    <source>
        <dbReference type="ARBA" id="ARBA00022574"/>
    </source>
</evidence>
<gene>
    <name evidence="4" type="ORF">BaRGS_00014174</name>
</gene>
<dbReference type="EMBL" id="JACVVK020000082">
    <property type="protein sequence ID" value="KAK7494521.1"/>
    <property type="molecule type" value="Genomic_DNA"/>
</dbReference>
<dbReference type="InterPro" id="IPR036322">
    <property type="entry name" value="WD40_repeat_dom_sf"/>
</dbReference>
<dbReference type="Proteomes" id="UP001519460">
    <property type="component" value="Unassembled WGS sequence"/>
</dbReference>
<dbReference type="Pfam" id="PF00400">
    <property type="entry name" value="WD40"/>
    <property type="match status" value="2"/>
</dbReference>
<dbReference type="InterPro" id="IPR015943">
    <property type="entry name" value="WD40/YVTN_repeat-like_dom_sf"/>
</dbReference>
<name>A0ABD0L5E6_9CAEN</name>
<dbReference type="Gene3D" id="2.130.10.10">
    <property type="entry name" value="YVTN repeat-like/Quinoprotein amine dehydrogenase"/>
    <property type="match status" value="1"/>
</dbReference>
<organism evidence="4 5">
    <name type="scientific">Batillaria attramentaria</name>
    <dbReference type="NCBI Taxonomy" id="370345"/>
    <lineage>
        <taxon>Eukaryota</taxon>
        <taxon>Metazoa</taxon>
        <taxon>Spiralia</taxon>
        <taxon>Lophotrochozoa</taxon>
        <taxon>Mollusca</taxon>
        <taxon>Gastropoda</taxon>
        <taxon>Caenogastropoda</taxon>
        <taxon>Sorbeoconcha</taxon>
        <taxon>Cerithioidea</taxon>
        <taxon>Batillariidae</taxon>
        <taxon>Batillaria</taxon>
    </lineage>
</organism>
<keyword evidence="2" id="KW-0677">Repeat</keyword>
<evidence type="ECO:0000313" key="5">
    <source>
        <dbReference type="Proteomes" id="UP001519460"/>
    </source>
</evidence>
<dbReference type="SUPFAM" id="SSF50978">
    <property type="entry name" value="WD40 repeat-like"/>
    <property type="match status" value="1"/>
</dbReference>
<proteinExistence type="predicted"/>
<evidence type="ECO:0000256" key="2">
    <source>
        <dbReference type="ARBA" id="ARBA00022737"/>
    </source>
</evidence>
<evidence type="ECO:0000256" key="3">
    <source>
        <dbReference type="PROSITE-ProRule" id="PRU00221"/>
    </source>
</evidence>
<comment type="caution">
    <text evidence="4">The sequence shown here is derived from an EMBL/GenBank/DDBJ whole genome shotgun (WGS) entry which is preliminary data.</text>
</comment>
<dbReference type="InterPro" id="IPR001680">
    <property type="entry name" value="WD40_rpt"/>
</dbReference>
<accession>A0ABD0L5E6</accession>
<reference evidence="4 5" key="1">
    <citation type="journal article" date="2023" name="Sci. Data">
        <title>Genome assembly of the Korean intertidal mud-creeper Batillaria attramentaria.</title>
        <authorList>
            <person name="Patra A.K."/>
            <person name="Ho P.T."/>
            <person name="Jun S."/>
            <person name="Lee S.J."/>
            <person name="Kim Y."/>
            <person name="Won Y.J."/>
        </authorList>
    </citation>
    <scope>NUCLEOTIDE SEQUENCE [LARGE SCALE GENOMIC DNA]</scope>
    <source>
        <strain evidence="4">Wonlab-2016</strain>
    </source>
</reference>
<protein>
    <submittedName>
        <fullName evidence="4">Uncharacterized protein</fullName>
    </submittedName>
</protein>
<dbReference type="SMART" id="SM00320">
    <property type="entry name" value="WD40"/>
    <property type="match status" value="2"/>
</dbReference>
<keyword evidence="5" id="KW-1185">Reference proteome</keyword>
<dbReference type="PROSITE" id="PS50082">
    <property type="entry name" value="WD_REPEATS_2"/>
    <property type="match status" value="1"/>
</dbReference>